<protein>
    <submittedName>
        <fullName evidence="2">Uncharacterized protein</fullName>
    </submittedName>
</protein>
<dbReference type="EMBL" id="JARJCM010000042">
    <property type="protein sequence ID" value="KAJ7036635.1"/>
    <property type="molecule type" value="Genomic_DNA"/>
</dbReference>
<organism evidence="2 3">
    <name type="scientific">Mycena alexandri</name>
    <dbReference type="NCBI Taxonomy" id="1745969"/>
    <lineage>
        <taxon>Eukaryota</taxon>
        <taxon>Fungi</taxon>
        <taxon>Dikarya</taxon>
        <taxon>Basidiomycota</taxon>
        <taxon>Agaricomycotina</taxon>
        <taxon>Agaricomycetes</taxon>
        <taxon>Agaricomycetidae</taxon>
        <taxon>Agaricales</taxon>
        <taxon>Marasmiineae</taxon>
        <taxon>Mycenaceae</taxon>
        <taxon>Mycena</taxon>
    </lineage>
</organism>
<comment type="caution">
    <text evidence="2">The sequence shown here is derived from an EMBL/GenBank/DDBJ whole genome shotgun (WGS) entry which is preliminary data.</text>
</comment>
<dbReference type="Gene3D" id="1.20.930.20">
    <property type="entry name" value="Adaptor protein Cbl, N-terminal domain"/>
    <property type="match status" value="1"/>
</dbReference>
<accession>A0AAD6X5U6</accession>
<dbReference type="InterPro" id="IPR036537">
    <property type="entry name" value="Adaptor_Cbl_N_dom_sf"/>
</dbReference>
<proteinExistence type="predicted"/>
<gene>
    <name evidence="2" type="ORF">C8F04DRAFT_1095198</name>
</gene>
<reference evidence="2" key="1">
    <citation type="submission" date="2023-03" db="EMBL/GenBank/DDBJ databases">
        <title>Massive genome expansion in bonnet fungi (Mycena s.s.) driven by repeated elements and novel gene families across ecological guilds.</title>
        <authorList>
            <consortium name="Lawrence Berkeley National Laboratory"/>
            <person name="Harder C.B."/>
            <person name="Miyauchi S."/>
            <person name="Viragh M."/>
            <person name="Kuo A."/>
            <person name="Thoen E."/>
            <person name="Andreopoulos B."/>
            <person name="Lu D."/>
            <person name="Skrede I."/>
            <person name="Drula E."/>
            <person name="Henrissat B."/>
            <person name="Morin E."/>
            <person name="Kohler A."/>
            <person name="Barry K."/>
            <person name="LaButti K."/>
            <person name="Morin E."/>
            <person name="Salamov A."/>
            <person name="Lipzen A."/>
            <person name="Mereny Z."/>
            <person name="Hegedus B."/>
            <person name="Baldrian P."/>
            <person name="Stursova M."/>
            <person name="Weitz H."/>
            <person name="Taylor A."/>
            <person name="Grigoriev I.V."/>
            <person name="Nagy L.G."/>
            <person name="Martin F."/>
            <person name="Kauserud H."/>
        </authorList>
    </citation>
    <scope>NUCLEOTIDE SEQUENCE</scope>
    <source>
        <strain evidence="2">CBHHK200</strain>
    </source>
</reference>
<feature type="region of interest" description="Disordered" evidence="1">
    <location>
        <begin position="201"/>
        <end position="273"/>
    </location>
</feature>
<name>A0AAD6X5U6_9AGAR</name>
<dbReference type="CDD" id="cd21037">
    <property type="entry name" value="MLKL_NTD"/>
    <property type="match status" value="1"/>
</dbReference>
<keyword evidence="3" id="KW-1185">Reference proteome</keyword>
<feature type="compositionally biased region" description="Polar residues" evidence="1">
    <location>
        <begin position="238"/>
        <end position="252"/>
    </location>
</feature>
<evidence type="ECO:0000256" key="1">
    <source>
        <dbReference type="SAM" id="MobiDB-lite"/>
    </source>
</evidence>
<sequence length="273" mass="29472">MLKQPGVILAAPTEVRSTLPRGQHYANKTRETHPPFFARDPSPNLDPPPAQMVQSTKKGVALEVTGIALALVGNVTQVIPLPYAQQVIALAQKILITTQEVRNNKEGFQRLDKDLRQLVRVAGELMARAQSDESKKNLRDLVGSLTDLINLALERTSQNLVLRLFTSGTDAAKIQEYRAGVRQALDVFQLGTLAKIDARTEQTALQDSAPGRASEASRRQGGPSSQQKHGWDAPPCSARTSSAKEASESTPGVSPPALQCGQSSIIRPEISIS</sequence>
<dbReference type="GO" id="GO:0007166">
    <property type="term" value="P:cell surface receptor signaling pathway"/>
    <property type="evidence" value="ECO:0007669"/>
    <property type="project" value="InterPro"/>
</dbReference>
<dbReference type="InterPro" id="IPR059179">
    <property type="entry name" value="MLKL-like_MCAfunc"/>
</dbReference>
<dbReference type="AlphaFoldDB" id="A0AAD6X5U6"/>
<evidence type="ECO:0000313" key="2">
    <source>
        <dbReference type="EMBL" id="KAJ7036635.1"/>
    </source>
</evidence>
<evidence type="ECO:0000313" key="3">
    <source>
        <dbReference type="Proteomes" id="UP001218188"/>
    </source>
</evidence>
<dbReference type="Proteomes" id="UP001218188">
    <property type="component" value="Unassembled WGS sequence"/>
</dbReference>